<accession>A0A2P2I640</accession>
<proteinExistence type="evidence at transcript level"/>
<dbReference type="InterPro" id="IPR012501">
    <property type="entry name" value="Vps54_C"/>
</dbReference>
<keyword evidence="7" id="KW-0175">Coiled coil</keyword>
<dbReference type="Pfam" id="PF10475">
    <property type="entry name" value="Vps54_N"/>
    <property type="match status" value="1"/>
</dbReference>
<keyword evidence="4" id="KW-0813">Transport</keyword>
<dbReference type="AlphaFoldDB" id="A0A2P2I640"/>
<evidence type="ECO:0000256" key="5">
    <source>
        <dbReference type="ARBA" id="ARBA00022927"/>
    </source>
</evidence>
<evidence type="ECO:0000256" key="3">
    <source>
        <dbReference type="ARBA" id="ARBA00017665"/>
    </source>
</evidence>
<dbReference type="Pfam" id="PF07928">
    <property type="entry name" value="Vps54"/>
    <property type="match status" value="1"/>
</dbReference>
<feature type="compositionally biased region" description="Gly residues" evidence="8">
    <location>
        <begin position="131"/>
        <end position="141"/>
    </location>
</feature>
<dbReference type="GO" id="GO:0042147">
    <property type="term" value="P:retrograde transport, endosome to Golgi"/>
    <property type="evidence" value="ECO:0007669"/>
    <property type="project" value="InterPro"/>
</dbReference>
<comment type="similarity">
    <text evidence="2">Belongs to the VPS54 family.</text>
</comment>
<comment type="subcellular location">
    <subcellularLocation>
        <location evidence="1">Golgi apparatus</location>
        <location evidence="1">trans-Golgi network</location>
    </subcellularLocation>
</comment>
<dbReference type="GO" id="GO:0015031">
    <property type="term" value="P:protein transport"/>
    <property type="evidence" value="ECO:0007669"/>
    <property type="project" value="UniProtKB-KW"/>
</dbReference>
<dbReference type="Gene3D" id="1.20.1280.130">
    <property type="match status" value="1"/>
</dbReference>
<evidence type="ECO:0000259" key="10">
    <source>
        <dbReference type="Pfam" id="PF10475"/>
    </source>
</evidence>
<sequence>MSKSYAAVGSQQQYRTKGQQLGAVSLPAAAGSLGIKQPVLGKSAFDPLFQCLHCSTHPGFATATLFKQHLRGHHCKIEGGSFVCLYGSNAVCASLPLEGVNDTDYEQHVTRQHIYRDTRGSSTSSMASESGGRGGSSSGGGRRSEETWGILSPVQNLPSALHNPKRGSIQRDFFTKTWGESFVEARTIPPHVALPQVTPRHVEGYLKRMRKRNKLLQKLQQHDQQQQLQQADDENNKFWSPSLAVEAGSRVSSSQSTSAIPSIFFSPNFNLEDPATFYSVFSHLAPHHQKKSSVTNVAGVDVGGAAAVANTSKTRDGQSTTEAKKIQEKLLQHLEVVESKMCSHIASKSSAFFQSMSHLSVHMEQLRQNQLAVSKLRSGISQLHNEAVETPIKLLALPRRRQNILSTHKILEVMSVVREVQGTIRVMLGRREFITALDLITTASQLLENDLTTIRSFRNMSGELSEQVRIIEKMVSIDFTKYVTEDLNRPIDDHSPLLEEDQLIAVVFGVLRLNKMDFLDNLKEEIYAAVNATVKQCVAESVSSSSIAGLEDTSSNSNSSGGAVVGEQAKCLPLHEWLNLLQHLTHCLHHLLQRYKAIMSVMVQAVEASAGMGQPAAEGVQAATIVNMSGCGGVGSAWCSRVVGALQDGLCQACDFAHDRCAKLLHARSRNNGLAKMSVKEFMALSGVIEGFVSATERICGKKSSPFRMGLQGQCVVFVQRFHTDREGRLRANLSNERWKPVPAPRDLQLLCQHIDSSGRLTYAATVTTTSSNSSGIHSTTITTTTTTTTTTVTTNGVATDTSDNESTAVVARESIALYSSDDNRAINSDSDSAVFSDCASVAITAAYSDSNANNSDSSSSAIYNIRKNITSSGKLLSVNQRTQARHNNVLNNLSVNNNFNSNNNHCNESNIRHSQTNMNLLASINHNNGTCSSKPSVVQGGESNGHQQQLLSADTAAAGEAGFHQSHSAPNLCDVAAAAGDADDGASTNGGGAGGAVLFGGEEYVVVGVGVVVVRLIVEYAECASTLQIAAQSLLAGLADLLRRFNSDTCRLLLEAGAVSLGGLRTISTRHLALAHRCLHLLLALLPHLHAHYSTLIKPAIVDKTVSQLEREFREHCSALEAKIISVVGDQLDRLLAGWEARSPVPSQAMTGILKALTRLHEAITGVLTQKQMCSVFARLTVSLREKLKTHLMRLNVMPVGPQSWVVTSELTFYFNHLASLKVDPECTQEQFSKLLWAAEPS</sequence>
<dbReference type="GO" id="GO:0005829">
    <property type="term" value="C:cytosol"/>
    <property type="evidence" value="ECO:0007669"/>
    <property type="project" value="GOC"/>
</dbReference>
<feature type="compositionally biased region" description="Low complexity" evidence="8">
    <location>
        <begin position="120"/>
        <end position="130"/>
    </location>
</feature>
<evidence type="ECO:0000256" key="2">
    <source>
        <dbReference type="ARBA" id="ARBA00009150"/>
    </source>
</evidence>
<dbReference type="GO" id="GO:0000938">
    <property type="term" value="C:GARP complex"/>
    <property type="evidence" value="ECO:0007669"/>
    <property type="project" value="InterPro"/>
</dbReference>
<evidence type="ECO:0000256" key="6">
    <source>
        <dbReference type="ARBA" id="ARBA00023034"/>
    </source>
</evidence>
<evidence type="ECO:0000313" key="11">
    <source>
        <dbReference type="EMBL" id="LAB69478.1"/>
    </source>
</evidence>
<dbReference type="PANTHER" id="PTHR12965">
    <property type="entry name" value="VACUOLAR PROTEIN SORTING 54"/>
    <property type="match status" value="1"/>
</dbReference>
<feature type="region of interest" description="Disordered" evidence="8">
    <location>
        <begin position="112"/>
        <end position="146"/>
    </location>
</feature>
<evidence type="ECO:0000256" key="4">
    <source>
        <dbReference type="ARBA" id="ARBA00022448"/>
    </source>
</evidence>
<reference evidence="11" key="1">
    <citation type="journal article" date="2018" name="Biosci. Biotechnol. Biochem.">
        <title>Polysaccharide hydrolase of the hadal zone amphipods Hirondellea gigas.</title>
        <authorList>
            <person name="Kobayashi H."/>
            <person name="Nagahama T."/>
            <person name="Arai W."/>
            <person name="Sasagawa Y."/>
            <person name="Umeda M."/>
            <person name="Hayashi T."/>
            <person name="Nikaido I."/>
            <person name="Watanabe H."/>
            <person name="Oguri K."/>
            <person name="Kitazato H."/>
            <person name="Fujioka K."/>
            <person name="Kido Y."/>
            <person name="Takami H."/>
        </authorList>
    </citation>
    <scope>NUCLEOTIDE SEQUENCE</scope>
    <source>
        <tissue evidence="11">Whole body</tissue>
    </source>
</reference>
<dbReference type="Gene3D" id="6.10.250.860">
    <property type="match status" value="1"/>
</dbReference>
<evidence type="ECO:0000256" key="8">
    <source>
        <dbReference type="SAM" id="MobiDB-lite"/>
    </source>
</evidence>
<feature type="domain" description="Vacuolar protein sorting-associated protein 54 C-terminal" evidence="9">
    <location>
        <begin position="1003"/>
        <end position="1131"/>
    </location>
</feature>
<organism evidence="11">
    <name type="scientific">Hirondellea gigas</name>
    <dbReference type="NCBI Taxonomy" id="1518452"/>
    <lineage>
        <taxon>Eukaryota</taxon>
        <taxon>Metazoa</taxon>
        <taxon>Ecdysozoa</taxon>
        <taxon>Arthropoda</taxon>
        <taxon>Crustacea</taxon>
        <taxon>Multicrustacea</taxon>
        <taxon>Malacostraca</taxon>
        <taxon>Eumalacostraca</taxon>
        <taxon>Peracarida</taxon>
        <taxon>Amphipoda</taxon>
        <taxon>Amphilochidea</taxon>
        <taxon>Lysianassida</taxon>
        <taxon>Lysianassidira</taxon>
        <taxon>Lysianassoidea</taxon>
        <taxon>Lysianassidae</taxon>
        <taxon>Hirondellea</taxon>
    </lineage>
</organism>
<evidence type="ECO:0000256" key="1">
    <source>
        <dbReference type="ARBA" id="ARBA00004601"/>
    </source>
</evidence>
<dbReference type="GO" id="GO:0006896">
    <property type="term" value="P:Golgi to vacuole transport"/>
    <property type="evidence" value="ECO:0007669"/>
    <property type="project" value="TreeGrafter"/>
</dbReference>
<protein>
    <recommendedName>
        <fullName evidence="3">Vacuolar protein sorting-associated protein 54</fullName>
    </recommendedName>
</protein>
<keyword evidence="6" id="KW-0333">Golgi apparatus</keyword>
<dbReference type="PANTHER" id="PTHR12965:SF0">
    <property type="entry name" value="VACUOLAR PROTEIN SORTING-ASSOCIATED PROTEIN 54"/>
    <property type="match status" value="1"/>
</dbReference>
<name>A0A2P2I640_9CRUS</name>
<dbReference type="InterPro" id="IPR019515">
    <property type="entry name" value="VPS54_N"/>
</dbReference>
<dbReference type="GO" id="GO:0019905">
    <property type="term" value="F:syntaxin binding"/>
    <property type="evidence" value="ECO:0007669"/>
    <property type="project" value="TreeGrafter"/>
</dbReference>
<dbReference type="EMBL" id="IACF01003871">
    <property type="protein sequence ID" value="LAB69478.1"/>
    <property type="molecule type" value="mRNA"/>
</dbReference>
<evidence type="ECO:0000259" key="9">
    <source>
        <dbReference type="Pfam" id="PF07928"/>
    </source>
</evidence>
<keyword evidence="5" id="KW-0653">Protein transport</keyword>
<feature type="domain" description="Vacuolar protein sorting-associated protein 54 N-terminal" evidence="10">
    <location>
        <begin position="324"/>
        <end position="482"/>
    </location>
</feature>
<dbReference type="InterPro" id="IPR039745">
    <property type="entry name" value="Vps54"/>
</dbReference>
<evidence type="ECO:0000256" key="7">
    <source>
        <dbReference type="ARBA" id="ARBA00023054"/>
    </source>
</evidence>